<feature type="transmembrane region" description="Helical" evidence="1">
    <location>
        <begin position="330"/>
        <end position="347"/>
    </location>
</feature>
<proteinExistence type="predicted"/>
<dbReference type="InterPro" id="IPR018490">
    <property type="entry name" value="cNMP-bd_dom_sf"/>
</dbReference>
<feature type="transmembrane region" description="Helical" evidence="1">
    <location>
        <begin position="147"/>
        <end position="167"/>
    </location>
</feature>
<dbReference type="Gene3D" id="2.60.120.10">
    <property type="entry name" value="Jelly Rolls"/>
    <property type="match status" value="1"/>
</dbReference>
<keyword evidence="1" id="KW-0812">Transmembrane</keyword>
<protein>
    <submittedName>
        <fullName evidence="3">HEAT repeat domain-containing protein</fullName>
    </submittedName>
</protein>
<dbReference type="InterPro" id="IPR016024">
    <property type="entry name" value="ARM-type_fold"/>
</dbReference>
<accession>A0ABT8F4L5</accession>
<comment type="caution">
    <text evidence="3">The sequence shown here is derived from an EMBL/GenBank/DDBJ whole genome shotgun (WGS) entry which is preliminary data.</text>
</comment>
<keyword evidence="4" id="KW-1185">Reference proteome</keyword>
<feature type="transmembrane region" description="Helical" evidence="1">
    <location>
        <begin position="403"/>
        <end position="422"/>
    </location>
</feature>
<evidence type="ECO:0000259" key="2">
    <source>
        <dbReference type="PROSITE" id="PS50042"/>
    </source>
</evidence>
<dbReference type="SUPFAM" id="SSF51206">
    <property type="entry name" value="cAMP-binding domain-like"/>
    <property type="match status" value="1"/>
</dbReference>
<sequence length="1068" mass="122733">MNKSILRFLGAELEEGPKVYLLLLLGFLLGVFTATFTVVAETLFVKNLNQETELPKAFIAQGITGLLLTYLFSFYQNRMNYAKLVGFYLLGMAVVVTFLFLGLNYLSEKEPLYFIAFTLILPFGILLLLIFWGTFNRLFTLRQSKRIIGSIDTGMLIAAIIAFFSIPVFTDYLSNQYDLLIGSVISIFSLVVVFFIINRLFPLTVDHKEERMSGGRSISSLGFGEFFKKRYLQLMVLFVTVSMVAVDFLDYSFFTVADRYFLSENDMSNFLSYFNGTIVIFSFLFQTFITDKIISDYGLKVALLINPVLLTIFTAIASVAGYFIGVEKGAENIIIFFIVVAMSKLFINSLKDSLDGPSFKLYFLPIRSNIRLDIQSKVEGVVTVFSGIISGGLILLITYSESFGVLEVTFFMFPILFAWYWITTKMHNRYRLTLKETLAENTLQGNLKPRQDSLPIYDMLTKNLHQEDTREVLYSLQLIEQLEPVLFEKILAEEEWKDKGEELIGFIKNKLAQIEIDAFAIQSNGARDQVQDEIRQLAMDSIQEAKSSEILSMSTSRLNTLAKSRDTSIRILAAKLLRKIINDDNVFILMELIRDADKEVRLQAIHTARKTQRPEAWSLLIELLGSPVFSHAASSALVSLGDRVLISLESGFHKSGQSEEVMRKIVSIYGRIGSPKAIKLLWDKIEYPDKTIVSQVLEAFKQWGIRANDEYQTQILYNLLDKELSCVLWNLVSLTEIPHEEEFTMLREAMHEEIDTNFKNVYSILSFIYEPHSIQLVQDNIELGTSESIAFAIELLDVFVDPKLKPKLFPILDDIPVLDKHKQLQIVYPRERFEEDKIVQQIINRDFNYINRWTKACAIYGLSYQTEYQITDDILAHLFNPDPLIRETAAWVIYSKDRTLFQRTILRLPYEVRRQLEDVLNFSQKGFLYELRMKKILFLKTIPEFAAIPGKVLCDLVEIIEELEVLEGQEKQLNDEQYSPLYVVVYGSLRLEVQSPLILSKGQIISDPMLYFSSESATITGLEDSLLFKFNKDKFFQILTQHHEIANEYIHHVKSILNPIQVEKITQE</sequence>
<dbReference type="RefSeq" id="WP_320003922.1">
    <property type="nucleotide sequence ID" value="NZ_JAUHJS010000003.1"/>
</dbReference>
<dbReference type="InterPro" id="IPR036259">
    <property type="entry name" value="MFS_trans_sf"/>
</dbReference>
<keyword evidence="1" id="KW-1133">Transmembrane helix</keyword>
<feature type="transmembrane region" description="Helical" evidence="1">
    <location>
        <begin position="87"/>
        <end position="106"/>
    </location>
</feature>
<feature type="transmembrane region" description="Helical" evidence="1">
    <location>
        <begin position="231"/>
        <end position="250"/>
    </location>
</feature>
<gene>
    <name evidence="3" type="ORF">QWY31_07785</name>
</gene>
<feature type="transmembrane region" description="Helical" evidence="1">
    <location>
        <begin position="301"/>
        <end position="324"/>
    </location>
</feature>
<dbReference type="SUPFAM" id="SSF48371">
    <property type="entry name" value="ARM repeat"/>
    <property type="match status" value="1"/>
</dbReference>
<evidence type="ECO:0000256" key="1">
    <source>
        <dbReference type="SAM" id="Phobius"/>
    </source>
</evidence>
<feature type="transmembrane region" description="Helical" evidence="1">
    <location>
        <begin position="57"/>
        <end position="75"/>
    </location>
</feature>
<feature type="transmembrane region" description="Helical" evidence="1">
    <location>
        <begin position="378"/>
        <end position="397"/>
    </location>
</feature>
<name>A0ABT8F4L5_9BACT</name>
<dbReference type="EMBL" id="JAUHJS010000003">
    <property type="protein sequence ID" value="MDN4165397.1"/>
    <property type="molecule type" value="Genomic_DNA"/>
</dbReference>
<feature type="transmembrane region" description="Helical" evidence="1">
    <location>
        <begin position="112"/>
        <end position="135"/>
    </location>
</feature>
<dbReference type="Proteomes" id="UP001168552">
    <property type="component" value="Unassembled WGS sequence"/>
</dbReference>
<evidence type="ECO:0000313" key="4">
    <source>
        <dbReference type="Proteomes" id="UP001168552"/>
    </source>
</evidence>
<dbReference type="PROSITE" id="PS50042">
    <property type="entry name" value="CNMP_BINDING_3"/>
    <property type="match status" value="1"/>
</dbReference>
<keyword evidence="1" id="KW-0472">Membrane</keyword>
<feature type="transmembrane region" description="Helical" evidence="1">
    <location>
        <begin position="179"/>
        <end position="201"/>
    </location>
</feature>
<dbReference type="InterPro" id="IPR011989">
    <property type="entry name" value="ARM-like"/>
</dbReference>
<organism evidence="3 4">
    <name type="scientific">Shiella aurantiaca</name>
    <dbReference type="NCBI Taxonomy" id="3058365"/>
    <lineage>
        <taxon>Bacteria</taxon>
        <taxon>Pseudomonadati</taxon>
        <taxon>Bacteroidota</taxon>
        <taxon>Cytophagia</taxon>
        <taxon>Cytophagales</taxon>
        <taxon>Shiellaceae</taxon>
        <taxon>Shiella</taxon>
    </lineage>
</organism>
<dbReference type="Pfam" id="PF13646">
    <property type="entry name" value="HEAT_2"/>
    <property type="match status" value="1"/>
</dbReference>
<dbReference type="Gene3D" id="1.25.10.10">
    <property type="entry name" value="Leucine-rich Repeat Variant"/>
    <property type="match status" value="1"/>
</dbReference>
<dbReference type="InterPro" id="IPR000595">
    <property type="entry name" value="cNMP-bd_dom"/>
</dbReference>
<dbReference type="InterPro" id="IPR014710">
    <property type="entry name" value="RmlC-like_jellyroll"/>
</dbReference>
<reference evidence="3" key="1">
    <citation type="submission" date="2023-06" db="EMBL/GenBank/DDBJ databases">
        <title>Cytophagales bacterium Strain LB-30, isolated from soil.</title>
        <authorList>
            <person name="Liu B."/>
        </authorList>
    </citation>
    <scope>NUCLEOTIDE SEQUENCE</scope>
    <source>
        <strain evidence="3">LB-30</strain>
    </source>
</reference>
<dbReference type="SUPFAM" id="SSF103473">
    <property type="entry name" value="MFS general substrate transporter"/>
    <property type="match status" value="1"/>
</dbReference>
<evidence type="ECO:0000313" key="3">
    <source>
        <dbReference type="EMBL" id="MDN4165397.1"/>
    </source>
</evidence>
<feature type="domain" description="Cyclic nucleotide-binding" evidence="2">
    <location>
        <begin position="944"/>
        <end position="1039"/>
    </location>
</feature>
<feature type="transmembrane region" description="Helical" evidence="1">
    <location>
        <begin position="270"/>
        <end position="289"/>
    </location>
</feature>
<feature type="transmembrane region" description="Helical" evidence="1">
    <location>
        <begin position="20"/>
        <end position="45"/>
    </location>
</feature>